<protein>
    <submittedName>
        <fullName evidence="1">MedDCM-OCT-S31-C2-cds3</fullName>
    </submittedName>
</protein>
<name>S5DNP2_9ACTN</name>
<evidence type="ECO:0000313" key="1">
    <source>
        <dbReference type="EMBL" id="AGQ19103.1"/>
    </source>
</evidence>
<sequence>MDNNFYSSKNNHKVYITYFDALYLLNIVFKENKEYAFIDSSHVESIWNTIDFKYHKFCVIKAFEYELGGYEVQIGDEYKGVCDKLIPIENSITTYNPLSYEENPDFKKSYWQRRDNALNSFTGGDENINEHYYIAGFIEKFDYEQQKILGLNTPYVNFVINKK</sequence>
<reference evidence="1" key="1">
    <citation type="journal article" date="2013" name="Sci. Rep.">
        <title>Metagenomics uncovers a new group of low GC and ultra-small marine Actinobacteria.</title>
        <authorList>
            <person name="Ghai R."/>
            <person name="Mizuno C.M."/>
            <person name="Picazo A."/>
            <person name="Camacho A."/>
            <person name="Rodriguez-Valera F."/>
        </authorList>
    </citation>
    <scope>NUCLEOTIDE SEQUENCE</scope>
</reference>
<dbReference type="AlphaFoldDB" id="S5DNP2"/>
<proteinExistence type="predicted"/>
<organism evidence="1">
    <name type="scientific">Candidatus Actinomarina minuta</name>
    <dbReference type="NCBI Taxonomy" id="1389454"/>
    <lineage>
        <taxon>Bacteria</taxon>
        <taxon>Bacillati</taxon>
        <taxon>Actinomycetota</taxon>
        <taxon>Actinomycetes</taxon>
        <taxon>Candidatus Actinomarinidae</taxon>
        <taxon>Candidatus Actinomarinales</taxon>
        <taxon>Candidatus Actinomarineae</taxon>
        <taxon>Candidatus Actinomarinaceae</taxon>
        <taxon>Candidatus Actinomarina</taxon>
    </lineage>
</organism>
<accession>S5DNP2</accession>
<dbReference type="EMBL" id="KC811123">
    <property type="protein sequence ID" value="AGQ19103.1"/>
    <property type="molecule type" value="Genomic_DNA"/>
</dbReference>